<evidence type="ECO:0000259" key="3">
    <source>
        <dbReference type="Pfam" id="PF01408"/>
    </source>
</evidence>
<feature type="domain" description="Gfo/Idh/MocA-like oxidoreductase C-terminal" evidence="4">
    <location>
        <begin position="159"/>
        <end position="381"/>
    </location>
</feature>
<dbReference type="Gene3D" id="3.40.50.720">
    <property type="entry name" value="NAD(P)-binding Rossmann-like Domain"/>
    <property type="match status" value="1"/>
</dbReference>
<keyword evidence="6" id="KW-1185">Reference proteome</keyword>
<evidence type="ECO:0000256" key="1">
    <source>
        <dbReference type="ARBA" id="ARBA00010928"/>
    </source>
</evidence>
<dbReference type="InterPro" id="IPR000683">
    <property type="entry name" value="Gfo/Idh/MocA-like_OxRdtase_N"/>
</dbReference>
<protein>
    <submittedName>
        <fullName evidence="5">Scyllo-inositol 2-dehydrogenase (NADP(+)) IolW</fullName>
    </submittedName>
</protein>
<dbReference type="OrthoDB" id="2129491at2759"/>
<comment type="caution">
    <text evidence="5">The sequence shown here is derived from an EMBL/GenBank/DDBJ whole genome shotgun (WGS) entry which is preliminary data.</text>
</comment>
<dbReference type="InterPro" id="IPR036291">
    <property type="entry name" value="NAD(P)-bd_dom_sf"/>
</dbReference>
<keyword evidence="2" id="KW-0560">Oxidoreductase</keyword>
<proteinExistence type="inferred from homology"/>
<reference evidence="5 6" key="1">
    <citation type="submission" date="2018-05" db="EMBL/GenBank/DDBJ databases">
        <title>Genome sequencing and assembly of the regulated plant pathogen Lachnellula willkommii and related sister species for the development of diagnostic species identification markers.</title>
        <authorList>
            <person name="Giroux E."/>
            <person name="Bilodeau G."/>
        </authorList>
    </citation>
    <scope>NUCLEOTIDE SEQUENCE [LARGE SCALE GENOMIC DNA]</scope>
    <source>
        <strain evidence="5 6">CBS 268.59</strain>
    </source>
</reference>
<name>A0A8T9C9T9_9HELO</name>
<dbReference type="InterPro" id="IPR051317">
    <property type="entry name" value="Gfo/Idh/MocA_oxidoreduct"/>
</dbReference>
<evidence type="ECO:0000313" key="5">
    <source>
        <dbReference type="EMBL" id="TVY82096.1"/>
    </source>
</evidence>
<feature type="non-terminal residue" evidence="5">
    <location>
        <position position="381"/>
    </location>
</feature>
<dbReference type="Proteomes" id="UP000469558">
    <property type="component" value="Unassembled WGS sequence"/>
</dbReference>
<dbReference type="Pfam" id="PF02894">
    <property type="entry name" value="GFO_IDH_MocA_C"/>
    <property type="match status" value="1"/>
</dbReference>
<accession>A0A8T9C9T9</accession>
<dbReference type="SUPFAM" id="SSF51735">
    <property type="entry name" value="NAD(P)-binding Rossmann-fold domains"/>
    <property type="match status" value="1"/>
</dbReference>
<dbReference type="PANTHER" id="PTHR43708:SF5">
    <property type="entry name" value="CONSERVED EXPRESSED OXIDOREDUCTASE (EUROFUNG)-RELATED"/>
    <property type="match status" value="1"/>
</dbReference>
<evidence type="ECO:0000256" key="2">
    <source>
        <dbReference type="ARBA" id="ARBA00023002"/>
    </source>
</evidence>
<comment type="similarity">
    <text evidence="1">Belongs to the Gfo/Idh/MocA family.</text>
</comment>
<dbReference type="Pfam" id="PF01408">
    <property type="entry name" value="GFO_IDH_MocA"/>
    <property type="match status" value="1"/>
</dbReference>
<sequence>CLCRLSPSLLHLIATAEQSINNGRQNLQRRRNRLWHVRQSLPHPLILTTPSFALHSIVQRTPKPTDDASKDHPSAKIYHSAQELIADPSLDIIVITTTPDTHFAFTKAALEAGKHVIVEKPFVPTSAAAQQLVDISSKTGRLICVYQNRRWDSDFLTVKKILEDGTIGRCVEFETHFDRYKAVRPETWKGTLGMEQAGGAIYDLGTHLIDQVYTLFGMPESVNAVFANQRGDGGEEPDSFTVMLKYGSGGPLVTAKAGVMSVETQQLRYWVRGTKGSFKKYHLDVQEDQLKAGLKPGDKGFGVESDDRSGSLVVMDGDKPKGSVFKNIEPLTYGALYSEFAKAIEGGGEAAVPVKASQARDVLKIIEAAKESAKSEKTVKL</sequence>
<dbReference type="GO" id="GO:0016491">
    <property type="term" value="F:oxidoreductase activity"/>
    <property type="evidence" value="ECO:0007669"/>
    <property type="project" value="UniProtKB-KW"/>
</dbReference>
<gene>
    <name evidence="5" type="primary">iolW</name>
    <name evidence="5" type="ORF">LSUE1_G006700</name>
</gene>
<dbReference type="GO" id="GO:0000166">
    <property type="term" value="F:nucleotide binding"/>
    <property type="evidence" value="ECO:0007669"/>
    <property type="project" value="InterPro"/>
</dbReference>
<organism evidence="5 6">
    <name type="scientific">Lachnellula suecica</name>
    <dbReference type="NCBI Taxonomy" id="602035"/>
    <lineage>
        <taxon>Eukaryota</taxon>
        <taxon>Fungi</taxon>
        <taxon>Dikarya</taxon>
        <taxon>Ascomycota</taxon>
        <taxon>Pezizomycotina</taxon>
        <taxon>Leotiomycetes</taxon>
        <taxon>Helotiales</taxon>
        <taxon>Lachnaceae</taxon>
        <taxon>Lachnellula</taxon>
    </lineage>
</organism>
<dbReference type="AlphaFoldDB" id="A0A8T9C9T9"/>
<evidence type="ECO:0000313" key="6">
    <source>
        <dbReference type="Proteomes" id="UP000469558"/>
    </source>
</evidence>
<dbReference type="InterPro" id="IPR004104">
    <property type="entry name" value="Gfo/Idh/MocA-like_OxRdtase_C"/>
</dbReference>
<dbReference type="Gene3D" id="3.30.360.10">
    <property type="entry name" value="Dihydrodipicolinate Reductase, domain 2"/>
    <property type="match status" value="1"/>
</dbReference>
<dbReference type="PANTHER" id="PTHR43708">
    <property type="entry name" value="CONSERVED EXPRESSED OXIDOREDUCTASE (EUROFUNG)"/>
    <property type="match status" value="1"/>
</dbReference>
<dbReference type="EMBL" id="QGMK01000371">
    <property type="protein sequence ID" value="TVY82096.1"/>
    <property type="molecule type" value="Genomic_DNA"/>
</dbReference>
<feature type="domain" description="Gfo/Idh/MocA-like oxidoreductase N-terminal" evidence="3">
    <location>
        <begin position="47"/>
        <end position="145"/>
    </location>
</feature>
<evidence type="ECO:0000259" key="4">
    <source>
        <dbReference type="Pfam" id="PF02894"/>
    </source>
</evidence>